<accession>A0ABP8Y2Q6</accession>
<dbReference type="RefSeq" id="WP_172148891.1">
    <property type="nucleotide sequence ID" value="NZ_BAABID010000004.1"/>
</dbReference>
<protein>
    <submittedName>
        <fullName evidence="4">D-alanyl-D-alanine carboxypeptidase/D-alanyl-D-alanine-endopeptidase</fullName>
    </submittedName>
</protein>
<keyword evidence="4" id="KW-0121">Carboxypeptidase</keyword>
<sequence length="472" mass="47850">MGWRLGVGATVTTALALFGGYLVADAYDVVPGMVTLEPPHSSPAPFPSVPGATPGPSPEVAVPPLDDDAPVPDAAAVDELVTALVDDNRLGNRVGVMVSDAGTGDVVAASGENRLMVPASTQKILTAVAAHAGPGGEVTLPTRAMLQDDSQLILQGGGDMMLAAGAGDPDAVNGRAGLGDLADQVVAEIGLSGRDTVSLAVDDTLFTGPDVAPTVRASDARDGYVAPVAALAVDVARLTDDKYAQRQDDPALAAAETFAEQLADRGITVTGQITRQAAPSSSREIGRVDSAPLGDIVDYFLVESDNTLTEVVGRLVAIDVGLPGSLDAAIGEVMSQVEAQGVDLTGAELTDLSGLGQGSRMTATQLVDTLGVAVQEPALREAATGLPVAGLEGTLADRFPPDSAGRAYTRAKTGSLPDTRGLSGTVVTADDRLLLFTVLADRIPEGQSWGANVIIDDFVDDLAACGCSADGP</sequence>
<comment type="similarity">
    <text evidence="1">Belongs to the peptidase S13 family.</text>
</comment>
<name>A0ABP8Y2Q6_9MICO</name>
<proteinExistence type="inferred from homology"/>
<dbReference type="GO" id="GO:0004180">
    <property type="term" value="F:carboxypeptidase activity"/>
    <property type="evidence" value="ECO:0007669"/>
    <property type="project" value="UniProtKB-KW"/>
</dbReference>
<dbReference type="PRINTS" id="PR00922">
    <property type="entry name" value="DADACBPTASE3"/>
</dbReference>
<keyword evidence="5" id="KW-1185">Reference proteome</keyword>
<organism evidence="4 5">
    <name type="scientific">Isoptericola chiayiensis</name>
    <dbReference type="NCBI Taxonomy" id="579446"/>
    <lineage>
        <taxon>Bacteria</taxon>
        <taxon>Bacillati</taxon>
        <taxon>Actinomycetota</taxon>
        <taxon>Actinomycetes</taxon>
        <taxon>Micrococcales</taxon>
        <taxon>Promicromonosporaceae</taxon>
        <taxon>Isoptericola</taxon>
    </lineage>
</organism>
<evidence type="ECO:0000256" key="2">
    <source>
        <dbReference type="ARBA" id="ARBA00022801"/>
    </source>
</evidence>
<dbReference type="PANTHER" id="PTHR30023:SF0">
    <property type="entry name" value="PENICILLIN-SENSITIVE CARBOXYPEPTIDASE A"/>
    <property type="match status" value="1"/>
</dbReference>
<dbReference type="EMBL" id="BAABID010000004">
    <property type="protein sequence ID" value="GAA4718825.1"/>
    <property type="molecule type" value="Genomic_DNA"/>
</dbReference>
<evidence type="ECO:0000313" key="5">
    <source>
        <dbReference type="Proteomes" id="UP001500956"/>
    </source>
</evidence>
<dbReference type="Pfam" id="PF02113">
    <property type="entry name" value="Peptidase_S13"/>
    <property type="match status" value="2"/>
</dbReference>
<dbReference type="InterPro" id="IPR000667">
    <property type="entry name" value="Peptidase_S13"/>
</dbReference>
<dbReference type="Gene3D" id="3.40.710.10">
    <property type="entry name" value="DD-peptidase/beta-lactamase superfamily"/>
    <property type="match status" value="2"/>
</dbReference>
<dbReference type="PANTHER" id="PTHR30023">
    <property type="entry name" value="D-ALANYL-D-ALANINE CARBOXYPEPTIDASE"/>
    <property type="match status" value="1"/>
</dbReference>
<feature type="compositionally biased region" description="Pro residues" evidence="3">
    <location>
        <begin position="40"/>
        <end position="57"/>
    </location>
</feature>
<keyword evidence="4" id="KW-0645">Protease</keyword>
<comment type="caution">
    <text evidence="4">The sequence shown here is derived from an EMBL/GenBank/DDBJ whole genome shotgun (WGS) entry which is preliminary data.</text>
</comment>
<dbReference type="InterPro" id="IPR012338">
    <property type="entry name" value="Beta-lactam/transpept-like"/>
</dbReference>
<evidence type="ECO:0000313" key="4">
    <source>
        <dbReference type="EMBL" id="GAA4718825.1"/>
    </source>
</evidence>
<dbReference type="SUPFAM" id="SSF56601">
    <property type="entry name" value="beta-lactamase/transpeptidase-like"/>
    <property type="match status" value="1"/>
</dbReference>
<evidence type="ECO:0000256" key="3">
    <source>
        <dbReference type="SAM" id="MobiDB-lite"/>
    </source>
</evidence>
<keyword evidence="2" id="KW-0378">Hydrolase</keyword>
<evidence type="ECO:0000256" key="1">
    <source>
        <dbReference type="ARBA" id="ARBA00006096"/>
    </source>
</evidence>
<gene>
    <name evidence="4" type="primary">dacB</name>
    <name evidence="4" type="ORF">GCM10023216_04140</name>
</gene>
<dbReference type="Proteomes" id="UP001500956">
    <property type="component" value="Unassembled WGS sequence"/>
</dbReference>
<feature type="region of interest" description="Disordered" evidence="3">
    <location>
        <begin position="40"/>
        <end position="64"/>
    </location>
</feature>
<reference evidence="5" key="1">
    <citation type="journal article" date="2019" name="Int. J. Syst. Evol. Microbiol.">
        <title>The Global Catalogue of Microorganisms (GCM) 10K type strain sequencing project: providing services to taxonomists for standard genome sequencing and annotation.</title>
        <authorList>
            <consortium name="The Broad Institute Genomics Platform"/>
            <consortium name="The Broad Institute Genome Sequencing Center for Infectious Disease"/>
            <person name="Wu L."/>
            <person name="Ma J."/>
        </authorList>
    </citation>
    <scope>NUCLEOTIDE SEQUENCE [LARGE SCALE GENOMIC DNA]</scope>
    <source>
        <strain evidence="5">JCM 18063</strain>
    </source>
</reference>